<dbReference type="Pfam" id="PF12952">
    <property type="entry name" value="DUF3841"/>
    <property type="match status" value="1"/>
</dbReference>
<dbReference type="RefSeq" id="WP_077448273.1">
    <property type="nucleotide sequence ID" value="NZ_FUGD01000065.1"/>
</dbReference>
<proteinExistence type="predicted"/>
<gene>
    <name evidence="1" type="ORF">A1019T_00856</name>
</gene>
<sequence>MKFWSIRTLDELDILVSGQPLRTDPDKADKDFKRAYQWISKQLANKVTPPPGVEYPIWLWRYWEGKHRAKPDLRAGGHIQKGSKAVRIELEIPSDKVLLSDFDSWHAVLNNHHLSQTDAEYEYYEQYEEQEKDENLLRKSKEATWLKIFSIEDLPDDWAVQGVTWEILPEHIVNYKVFTGR</sequence>
<evidence type="ECO:0008006" key="3">
    <source>
        <dbReference type="Google" id="ProtNLM"/>
    </source>
</evidence>
<dbReference type="EMBL" id="FUGD01000065">
    <property type="protein sequence ID" value="SJM36889.1"/>
    <property type="molecule type" value="Genomic_DNA"/>
</dbReference>
<keyword evidence="2" id="KW-1185">Reference proteome</keyword>
<reference evidence="2" key="1">
    <citation type="submission" date="2017-02" db="EMBL/GenBank/DDBJ databases">
        <authorList>
            <person name="Mornico D."/>
        </authorList>
    </citation>
    <scope>NUCLEOTIDE SEQUENCE [LARGE SCALE GENOMIC DNA]</scope>
</reference>
<dbReference type="InterPro" id="IPR024211">
    <property type="entry name" value="DUF3841"/>
</dbReference>
<name>A0A1R4EER5_9GAMM</name>
<protein>
    <recommendedName>
        <fullName evidence="3">DUF3841 domain-containing protein</fullName>
    </recommendedName>
</protein>
<accession>A0A1R4EER5</accession>
<evidence type="ECO:0000313" key="2">
    <source>
        <dbReference type="Proteomes" id="UP000188169"/>
    </source>
</evidence>
<organism evidence="1 2">
    <name type="scientific">Psychrobacter pasteurii</name>
    <dbReference type="NCBI Taxonomy" id="1945520"/>
    <lineage>
        <taxon>Bacteria</taxon>
        <taxon>Pseudomonadati</taxon>
        <taxon>Pseudomonadota</taxon>
        <taxon>Gammaproteobacteria</taxon>
        <taxon>Moraxellales</taxon>
        <taxon>Moraxellaceae</taxon>
        <taxon>Psychrobacter</taxon>
    </lineage>
</organism>
<dbReference type="OrthoDB" id="286252at2"/>
<evidence type="ECO:0000313" key="1">
    <source>
        <dbReference type="EMBL" id="SJM36889.1"/>
    </source>
</evidence>
<dbReference type="Proteomes" id="UP000188169">
    <property type="component" value="Unassembled WGS sequence"/>
</dbReference>
<dbReference type="AlphaFoldDB" id="A0A1R4EER5"/>
<dbReference type="STRING" id="1945520.A1019T_00856"/>